<dbReference type="EMBL" id="JBJKFK010001554">
    <property type="protein sequence ID" value="KAL3312774.1"/>
    <property type="molecule type" value="Genomic_DNA"/>
</dbReference>
<protein>
    <submittedName>
        <fullName evidence="2">Uncharacterized protein</fullName>
    </submittedName>
</protein>
<comment type="caution">
    <text evidence="2">The sequence shown here is derived from an EMBL/GenBank/DDBJ whole genome shotgun (WGS) entry which is preliminary data.</text>
</comment>
<organism evidence="2 3">
    <name type="scientific">Cichlidogyrus casuarinus</name>
    <dbReference type="NCBI Taxonomy" id="1844966"/>
    <lineage>
        <taxon>Eukaryota</taxon>
        <taxon>Metazoa</taxon>
        <taxon>Spiralia</taxon>
        <taxon>Lophotrochozoa</taxon>
        <taxon>Platyhelminthes</taxon>
        <taxon>Monogenea</taxon>
        <taxon>Monopisthocotylea</taxon>
        <taxon>Dactylogyridea</taxon>
        <taxon>Ancyrocephalidae</taxon>
        <taxon>Cichlidogyrus</taxon>
    </lineage>
</organism>
<accession>A0ABD2PZS5</accession>
<reference evidence="2 3" key="1">
    <citation type="submission" date="2024-11" db="EMBL/GenBank/DDBJ databases">
        <title>Adaptive evolution of stress response genes in parasites aligns with host niche diversity.</title>
        <authorList>
            <person name="Hahn C."/>
            <person name="Resl P."/>
        </authorList>
    </citation>
    <scope>NUCLEOTIDE SEQUENCE [LARGE SCALE GENOMIC DNA]</scope>
    <source>
        <strain evidence="2">EGGRZ-B1_66</strain>
        <tissue evidence="2">Body</tissue>
    </source>
</reference>
<dbReference type="Proteomes" id="UP001626550">
    <property type="component" value="Unassembled WGS sequence"/>
</dbReference>
<name>A0ABD2PZS5_9PLAT</name>
<gene>
    <name evidence="2" type="ORF">Ciccas_008625</name>
</gene>
<evidence type="ECO:0000313" key="2">
    <source>
        <dbReference type="EMBL" id="KAL3312774.1"/>
    </source>
</evidence>
<evidence type="ECO:0000256" key="1">
    <source>
        <dbReference type="SAM" id="MobiDB-lite"/>
    </source>
</evidence>
<feature type="region of interest" description="Disordered" evidence="1">
    <location>
        <begin position="1"/>
        <end position="23"/>
    </location>
</feature>
<keyword evidence="3" id="KW-1185">Reference proteome</keyword>
<sequence>MSMGSSKGEAKKGRSRTMSLNYHKNEAPITTMAEVPNQLYPFRINMMESESSAVYDLQATTLSSRERWLDALDPSRYKIPADIDFSLWGQLQL</sequence>
<evidence type="ECO:0000313" key="3">
    <source>
        <dbReference type="Proteomes" id="UP001626550"/>
    </source>
</evidence>
<dbReference type="AlphaFoldDB" id="A0ABD2PZS5"/>
<proteinExistence type="predicted"/>